<dbReference type="EMBL" id="JAAARO010000008">
    <property type="protein sequence ID" value="KAF5744152.1"/>
    <property type="molecule type" value="Genomic_DNA"/>
</dbReference>
<dbReference type="AlphaFoldDB" id="A0A7J7DCS6"/>
<reference evidence="4 5" key="1">
    <citation type="journal article" date="2020" name="Nat. Commun.">
        <title>Genome of Tripterygium wilfordii and identification of cytochrome P450 involved in triptolide biosynthesis.</title>
        <authorList>
            <person name="Tu L."/>
            <person name="Su P."/>
            <person name="Zhang Z."/>
            <person name="Gao L."/>
            <person name="Wang J."/>
            <person name="Hu T."/>
            <person name="Zhou J."/>
            <person name="Zhang Y."/>
            <person name="Zhao Y."/>
            <person name="Liu Y."/>
            <person name="Song Y."/>
            <person name="Tong Y."/>
            <person name="Lu Y."/>
            <person name="Yang J."/>
            <person name="Xu C."/>
            <person name="Jia M."/>
            <person name="Peters R.J."/>
            <person name="Huang L."/>
            <person name="Gao W."/>
        </authorList>
    </citation>
    <scope>NUCLEOTIDE SEQUENCE [LARGE SCALE GENOMIC DNA]</scope>
    <source>
        <strain evidence="5">cv. XIE 37</strain>
        <tissue evidence="4">Leaf</tissue>
    </source>
</reference>
<gene>
    <name evidence="4" type="ORF">HS088_TW08G00748</name>
</gene>
<dbReference type="GO" id="GO:0032984">
    <property type="term" value="P:protein-containing complex disassembly"/>
    <property type="evidence" value="ECO:0007669"/>
    <property type="project" value="InterPro"/>
</dbReference>
<dbReference type="GO" id="GO:0051117">
    <property type="term" value="F:ATPase binding"/>
    <property type="evidence" value="ECO:0007669"/>
    <property type="project" value="InterPro"/>
</dbReference>
<dbReference type="Pfam" id="PF00789">
    <property type="entry name" value="UBX"/>
    <property type="match status" value="1"/>
</dbReference>
<dbReference type="Proteomes" id="UP000593562">
    <property type="component" value="Unassembled WGS sequence"/>
</dbReference>
<keyword evidence="5" id="KW-1185">Reference proteome</keyword>
<feature type="domain" description="UBX" evidence="3">
    <location>
        <begin position="102"/>
        <end position="178"/>
    </location>
</feature>
<dbReference type="InterPro" id="IPR029071">
    <property type="entry name" value="Ubiquitin-like_domsf"/>
</dbReference>
<dbReference type="CDD" id="cd16118">
    <property type="entry name" value="UBX2_UBXN9"/>
    <property type="match status" value="1"/>
</dbReference>
<evidence type="ECO:0000256" key="1">
    <source>
        <dbReference type="ARBA" id="ARBA00022786"/>
    </source>
</evidence>
<keyword evidence="1" id="KW-0833">Ubl conjugation pathway</keyword>
<dbReference type="PANTHER" id="PTHR47557">
    <property type="entry name" value="PLANT UBX DOMAIN-CONTAINING PROTEIN 1"/>
    <property type="match status" value="1"/>
</dbReference>
<dbReference type="InterPro" id="IPR001012">
    <property type="entry name" value="UBX_dom"/>
</dbReference>
<evidence type="ECO:0000313" key="4">
    <source>
        <dbReference type="EMBL" id="KAF5744152.1"/>
    </source>
</evidence>
<comment type="caution">
    <text evidence="4">The sequence shown here is derived from an EMBL/GenBank/DDBJ whole genome shotgun (WGS) entry which is preliminary data.</text>
</comment>
<feature type="region of interest" description="Disordered" evidence="2">
    <location>
        <begin position="215"/>
        <end position="250"/>
    </location>
</feature>
<dbReference type="OrthoDB" id="440781at2759"/>
<name>A0A7J7DCS6_TRIWF</name>
<proteinExistence type="predicted"/>
<dbReference type="InParanoid" id="A0A7J7DCS6"/>
<feature type="compositionally biased region" description="Basic residues" evidence="2">
    <location>
        <begin position="238"/>
        <end position="250"/>
    </location>
</feature>
<dbReference type="PROSITE" id="PS50033">
    <property type="entry name" value="UBX"/>
    <property type="match status" value="1"/>
</dbReference>
<evidence type="ECO:0000256" key="2">
    <source>
        <dbReference type="SAM" id="MobiDB-lite"/>
    </source>
</evidence>
<protein>
    <submittedName>
        <fullName evidence="4">Tether containing UBX domain for GLUT4</fullName>
    </submittedName>
</protein>
<sequence length="250" mass="28725">MIAGTSSPLTLKRRRLRTIDPMEAELSKAKFAAVREKFGRDLRVFETSEVSTSPTEVTNGEEPDDYYELTAEDYYRVMAPRKEERFLKTRKLREAEEAAWRARITEAVVRVRFPDNHTLEVTFHPSETIQSLVDLLKNVVTHPELPFYLYTTPPKKQLRDLSQDFYNAGFIPGVIVYFSYDLPTDEYSTVGNLSPFLQEEVISLKGLEMINEQMEPVQSAPEPVTEAPPPVAQERKPTAKKPAKPKWLKM</sequence>
<organism evidence="4 5">
    <name type="scientific">Tripterygium wilfordii</name>
    <name type="common">Thunder God vine</name>
    <dbReference type="NCBI Taxonomy" id="458696"/>
    <lineage>
        <taxon>Eukaryota</taxon>
        <taxon>Viridiplantae</taxon>
        <taxon>Streptophyta</taxon>
        <taxon>Embryophyta</taxon>
        <taxon>Tracheophyta</taxon>
        <taxon>Spermatophyta</taxon>
        <taxon>Magnoliopsida</taxon>
        <taxon>eudicotyledons</taxon>
        <taxon>Gunneridae</taxon>
        <taxon>Pentapetalae</taxon>
        <taxon>rosids</taxon>
        <taxon>fabids</taxon>
        <taxon>Celastrales</taxon>
        <taxon>Celastraceae</taxon>
        <taxon>Tripterygium</taxon>
    </lineage>
</organism>
<accession>A0A7J7DCS6</accession>
<evidence type="ECO:0000259" key="3">
    <source>
        <dbReference type="PROSITE" id="PS50033"/>
    </source>
</evidence>
<dbReference type="SUPFAM" id="SSF54236">
    <property type="entry name" value="Ubiquitin-like"/>
    <property type="match status" value="1"/>
</dbReference>
<dbReference type="PANTHER" id="PTHR47557:SF2">
    <property type="entry name" value="PLANT UBX DOMAIN-CONTAINING PROTEIN 1"/>
    <property type="match status" value="1"/>
</dbReference>
<dbReference type="InterPro" id="IPR044232">
    <property type="entry name" value="PUX1"/>
</dbReference>
<dbReference type="Gene3D" id="3.10.20.90">
    <property type="entry name" value="Phosphatidylinositol 3-kinase Catalytic Subunit, Chain A, domain 1"/>
    <property type="match status" value="1"/>
</dbReference>
<evidence type="ECO:0000313" key="5">
    <source>
        <dbReference type="Proteomes" id="UP000593562"/>
    </source>
</evidence>
<dbReference type="FunCoup" id="A0A7J7DCS6">
    <property type="interactions" value="1945"/>
</dbReference>